<organism evidence="1 2">
    <name type="scientific">Halobacterium litoreum</name>
    <dbReference type="NCBI Taxonomy" id="2039234"/>
    <lineage>
        <taxon>Archaea</taxon>
        <taxon>Methanobacteriati</taxon>
        <taxon>Methanobacteriota</taxon>
        <taxon>Stenosarchaea group</taxon>
        <taxon>Halobacteria</taxon>
        <taxon>Halobacteriales</taxon>
        <taxon>Halobacteriaceae</taxon>
        <taxon>Halobacterium</taxon>
    </lineage>
</organism>
<accession>A0ABD5NFU0</accession>
<comment type="caution">
    <text evidence="1">The sequence shown here is derived from an EMBL/GenBank/DDBJ whole genome shotgun (WGS) entry which is preliminary data.</text>
</comment>
<sequence length="116" mass="13105">MSELTPEEFEEQKYVDHFPKLQTAYKRAFNEMNETYDSDLVHGIDQTILAEAEPHYEGDGEFSVDVPDDPLAQLEGVMATDEKAERVLDIYLDELNTQLQKMFGVGDAASADDEKA</sequence>
<gene>
    <name evidence="1" type="ORF">ACFOKC_08420</name>
</gene>
<evidence type="ECO:0000313" key="1">
    <source>
        <dbReference type="EMBL" id="MFC3477748.1"/>
    </source>
</evidence>
<dbReference type="AlphaFoldDB" id="A0ABD5NFU0"/>
<dbReference type="InterPro" id="IPR043952">
    <property type="entry name" value="DUF5783"/>
</dbReference>
<dbReference type="Proteomes" id="UP001595660">
    <property type="component" value="Unassembled WGS sequence"/>
</dbReference>
<reference evidence="1 2" key="1">
    <citation type="journal article" date="2019" name="Int. J. Syst. Evol. Microbiol.">
        <title>The Global Catalogue of Microorganisms (GCM) 10K type strain sequencing project: providing services to taxonomists for standard genome sequencing and annotation.</title>
        <authorList>
            <consortium name="The Broad Institute Genomics Platform"/>
            <consortium name="The Broad Institute Genome Sequencing Center for Infectious Disease"/>
            <person name="Wu L."/>
            <person name="Ma J."/>
        </authorList>
    </citation>
    <scope>NUCLEOTIDE SEQUENCE [LARGE SCALE GENOMIC DNA]</scope>
    <source>
        <strain evidence="1 2">CGMCC 1.12562</strain>
    </source>
</reference>
<protein>
    <submittedName>
        <fullName evidence="1">DUF5783 family protein</fullName>
    </submittedName>
</protein>
<dbReference type="RefSeq" id="WP_232571129.1">
    <property type="nucleotide sequence ID" value="NZ_CP089466.1"/>
</dbReference>
<proteinExistence type="predicted"/>
<dbReference type="GeneID" id="69119259"/>
<dbReference type="Pfam" id="PF19095">
    <property type="entry name" value="DUF5783"/>
    <property type="match status" value="1"/>
</dbReference>
<name>A0ABD5NFU0_9EURY</name>
<evidence type="ECO:0000313" key="2">
    <source>
        <dbReference type="Proteomes" id="UP001595660"/>
    </source>
</evidence>
<dbReference type="EMBL" id="JBHRWN010000002">
    <property type="protein sequence ID" value="MFC3477748.1"/>
    <property type="molecule type" value="Genomic_DNA"/>
</dbReference>
<keyword evidence="2" id="KW-1185">Reference proteome</keyword>